<dbReference type="Proteomes" id="UP000324222">
    <property type="component" value="Unassembled WGS sequence"/>
</dbReference>
<gene>
    <name evidence="2" type="ORF">E2C01_035218</name>
</gene>
<feature type="region of interest" description="Disordered" evidence="1">
    <location>
        <begin position="20"/>
        <end position="51"/>
    </location>
</feature>
<evidence type="ECO:0000313" key="3">
    <source>
        <dbReference type="Proteomes" id="UP000324222"/>
    </source>
</evidence>
<proteinExistence type="predicted"/>
<evidence type="ECO:0000256" key="1">
    <source>
        <dbReference type="SAM" id="MobiDB-lite"/>
    </source>
</evidence>
<dbReference type="EMBL" id="VSRR010005128">
    <property type="protein sequence ID" value="MPC41617.1"/>
    <property type="molecule type" value="Genomic_DNA"/>
</dbReference>
<evidence type="ECO:0000313" key="2">
    <source>
        <dbReference type="EMBL" id="MPC41617.1"/>
    </source>
</evidence>
<organism evidence="2 3">
    <name type="scientific">Portunus trituberculatus</name>
    <name type="common">Swimming crab</name>
    <name type="synonym">Neptunus trituberculatus</name>
    <dbReference type="NCBI Taxonomy" id="210409"/>
    <lineage>
        <taxon>Eukaryota</taxon>
        <taxon>Metazoa</taxon>
        <taxon>Ecdysozoa</taxon>
        <taxon>Arthropoda</taxon>
        <taxon>Crustacea</taxon>
        <taxon>Multicrustacea</taxon>
        <taxon>Malacostraca</taxon>
        <taxon>Eumalacostraca</taxon>
        <taxon>Eucarida</taxon>
        <taxon>Decapoda</taxon>
        <taxon>Pleocyemata</taxon>
        <taxon>Brachyura</taxon>
        <taxon>Eubrachyura</taxon>
        <taxon>Portunoidea</taxon>
        <taxon>Portunidae</taxon>
        <taxon>Portuninae</taxon>
        <taxon>Portunus</taxon>
    </lineage>
</organism>
<comment type="caution">
    <text evidence="2">The sequence shown here is derived from an EMBL/GenBank/DDBJ whole genome shotgun (WGS) entry which is preliminary data.</text>
</comment>
<protein>
    <submittedName>
        <fullName evidence="2">Uncharacterized protein</fullName>
    </submittedName>
</protein>
<reference evidence="2 3" key="1">
    <citation type="submission" date="2019-05" db="EMBL/GenBank/DDBJ databases">
        <title>Another draft genome of Portunus trituberculatus and its Hox gene families provides insights of decapod evolution.</title>
        <authorList>
            <person name="Jeong J.-H."/>
            <person name="Song I."/>
            <person name="Kim S."/>
            <person name="Choi T."/>
            <person name="Kim D."/>
            <person name="Ryu S."/>
            <person name="Kim W."/>
        </authorList>
    </citation>
    <scope>NUCLEOTIDE SEQUENCE [LARGE SCALE GENOMIC DNA]</scope>
    <source>
        <tissue evidence="2">Muscle</tissue>
    </source>
</reference>
<name>A0A5B7F7W5_PORTR</name>
<accession>A0A5B7F7W5</accession>
<dbReference type="AlphaFoldDB" id="A0A5B7F7W5"/>
<keyword evidence="3" id="KW-1185">Reference proteome</keyword>
<sequence length="73" mass="8364">MRGEVREALMEGAEWRMTEMESGDRSRVAGRRVKSGSKMVGSWKEGGREENGGSVKVAKWRVEAWRALFYNTR</sequence>